<dbReference type="EMBL" id="CAJHNH020003087">
    <property type="protein sequence ID" value="CAG5128483.1"/>
    <property type="molecule type" value="Genomic_DNA"/>
</dbReference>
<accession>A0A8S3ZGD0</accession>
<comment type="similarity">
    <text evidence="1">Belongs to the universal ribosomal protein uL10 family.</text>
</comment>
<dbReference type="Proteomes" id="UP000678393">
    <property type="component" value="Unassembled WGS sequence"/>
</dbReference>
<dbReference type="Gene3D" id="3.30.70.1730">
    <property type="match status" value="1"/>
</dbReference>
<evidence type="ECO:0000256" key="3">
    <source>
        <dbReference type="ARBA" id="ARBA00035716"/>
    </source>
</evidence>
<dbReference type="SUPFAM" id="SSF160369">
    <property type="entry name" value="Ribosomal protein L10-like"/>
    <property type="match status" value="1"/>
</dbReference>
<reference evidence="4" key="1">
    <citation type="submission" date="2021-04" db="EMBL/GenBank/DDBJ databases">
        <authorList>
            <consortium name="Molecular Ecology Group"/>
        </authorList>
    </citation>
    <scope>NUCLEOTIDE SEQUENCE</scope>
</reference>
<protein>
    <recommendedName>
        <fullName evidence="2">Large ribosomal subunit protein uL10m</fullName>
    </recommendedName>
    <alternativeName>
        <fullName evidence="3">39S ribosomal protein L10, mitochondrial</fullName>
    </alternativeName>
</protein>
<dbReference type="OrthoDB" id="360689at2759"/>
<gene>
    <name evidence="4" type="ORF">CUNI_LOCUS14041</name>
</gene>
<dbReference type="PANTHER" id="PTHR11560">
    <property type="entry name" value="39S RIBOSOMAL PROTEIN L10, MITOCHONDRIAL"/>
    <property type="match status" value="1"/>
</dbReference>
<dbReference type="AlphaFoldDB" id="A0A8S3ZGD0"/>
<name>A0A8S3ZGD0_9EUPU</name>
<sequence length="252" mass="27989">MTHPVALTATTSYRIAARYFSTSYVLCGRKPNIQRPRIPGTERRILDAVTVPVLPPDTRPLPQQCFDALELKRQANTSELGAAYLAFRLQQAIKMFNENTMVVICHNIPLIPRDAFRVKAKIVTAGMKIMFARNDIAQKAIAGTRLRNLEPFLVSDNVYIVSDKNLIPELVALLKKTPELQLLGGLVEDHILSRDDILNLAKLPPLDIMRGELLSILSASASTTSRHLSAHQEELSNNLDQLVKQSGDSGEK</sequence>
<evidence type="ECO:0000256" key="2">
    <source>
        <dbReference type="ARBA" id="ARBA00035707"/>
    </source>
</evidence>
<organism evidence="4 5">
    <name type="scientific">Candidula unifasciata</name>
    <dbReference type="NCBI Taxonomy" id="100452"/>
    <lineage>
        <taxon>Eukaryota</taxon>
        <taxon>Metazoa</taxon>
        <taxon>Spiralia</taxon>
        <taxon>Lophotrochozoa</taxon>
        <taxon>Mollusca</taxon>
        <taxon>Gastropoda</taxon>
        <taxon>Heterobranchia</taxon>
        <taxon>Euthyneura</taxon>
        <taxon>Panpulmonata</taxon>
        <taxon>Eupulmonata</taxon>
        <taxon>Stylommatophora</taxon>
        <taxon>Helicina</taxon>
        <taxon>Helicoidea</taxon>
        <taxon>Geomitridae</taxon>
        <taxon>Candidula</taxon>
    </lineage>
</organism>
<evidence type="ECO:0000313" key="5">
    <source>
        <dbReference type="Proteomes" id="UP000678393"/>
    </source>
</evidence>
<comment type="caution">
    <text evidence="4">The sequence shown here is derived from an EMBL/GenBank/DDBJ whole genome shotgun (WGS) entry which is preliminary data.</text>
</comment>
<keyword evidence="5" id="KW-1185">Reference proteome</keyword>
<evidence type="ECO:0000313" key="4">
    <source>
        <dbReference type="EMBL" id="CAG5128483.1"/>
    </source>
</evidence>
<proteinExistence type="inferred from homology"/>
<dbReference type="InterPro" id="IPR043141">
    <property type="entry name" value="Ribosomal_uL10-like_sf"/>
</dbReference>
<dbReference type="InterPro" id="IPR047865">
    <property type="entry name" value="Ribosomal_uL10_bac_type"/>
</dbReference>
<evidence type="ECO:0000256" key="1">
    <source>
        <dbReference type="ARBA" id="ARBA00008889"/>
    </source>
</evidence>